<proteinExistence type="predicted"/>
<reference evidence="2 3" key="1">
    <citation type="submission" date="2016-07" db="EMBL/GenBank/DDBJ databases">
        <title>Multiple horizontal gene transfer events from other fungi enriched the ability of initially mycotrophic Trichoderma (Ascomycota) to feed on dead plant biomass.</title>
        <authorList>
            <consortium name="DOE Joint Genome Institute"/>
            <person name="Aerts A."/>
            <person name="Atanasova L."/>
            <person name="Chenthamara K."/>
            <person name="Zhang J."/>
            <person name="Grujic M."/>
            <person name="Henrissat B."/>
            <person name="Kuo A."/>
            <person name="Salamov A."/>
            <person name="Lipzen A."/>
            <person name="Labutti K."/>
            <person name="Barry K."/>
            <person name="Miao Y."/>
            <person name="Rahimi M.J."/>
            <person name="Shen Q."/>
            <person name="Grigoriev I.V."/>
            <person name="Kubicek C.P."/>
            <person name="Druzhinina I.S."/>
        </authorList>
    </citation>
    <scope>NUCLEOTIDE SEQUENCE [LARGE SCALE GENOMIC DNA]</scope>
    <source>
        <strain evidence="2 3">ATCC 18648</strain>
    </source>
</reference>
<keyword evidence="3" id="KW-1185">Reference proteome</keyword>
<feature type="compositionally biased region" description="Basic and acidic residues" evidence="1">
    <location>
        <begin position="97"/>
        <end position="108"/>
    </location>
</feature>
<dbReference type="Proteomes" id="UP000240760">
    <property type="component" value="Unassembled WGS sequence"/>
</dbReference>
<evidence type="ECO:0000256" key="1">
    <source>
        <dbReference type="SAM" id="MobiDB-lite"/>
    </source>
</evidence>
<sequence length="108" mass="12769">MNQDSNAGMLRSQPWRYPQHQVERFFRVVMCGVADWNVHAPRSKHRGSECRKQLNEKRQGRRTSDSQYRTGHLVSEHKSSSRKARKKRRTTPGTRPKKPEKDRGKTRN</sequence>
<organism evidence="2 3">
    <name type="scientific">Trichoderma longibrachiatum ATCC 18648</name>
    <dbReference type="NCBI Taxonomy" id="983965"/>
    <lineage>
        <taxon>Eukaryota</taxon>
        <taxon>Fungi</taxon>
        <taxon>Dikarya</taxon>
        <taxon>Ascomycota</taxon>
        <taxon>Pezizomycotina</taxon>
        <taxon>Sordariomycetes</taxon>
        <taxon>Hypocreomycetidae</taxon>
        <taxon>Hypocreales</taxon>
        <taxon>Hypocreaceae</taxon>
        <taxon>Trichoderma</taxon>
    </lineage>
</organism>
<accession>A0A2T4C5V3</accession>
<dbReference type="AlphaFoldDB" id="A0A2T4C5V3"/>
<dbReference type="EMBL" id="KZ679131">
    <property type="protein sequence ID" value="PTB76946.1"/>
    <property type="molecule type" value="Genomic_DNA"/>
</dbReference>
<feature type="region of interest" description="Disordered" evidence="1">
    <location>
        <begin position="38"/>
        <end position="108"/>
    </location>
</feature>
<feature type="compositionally biased region" description="Basic residues" evidence="1">
    <location>
        <begin position="80"/>
        <end position="96"/>
    </location>
</feature>
<protein>
    <submittedName>
        <fullName evidence="2">Uncharacterized protein</fullName>
    </submittedName>
</protein>
<evidence type="ECO:0000313" key="2">
    <source>
        <dbReference type="EMBL" id="PTB76946.1"/>
    </source>
</evidence>
<feature type="compositionally biased region" description="Basic and acidic residues" evidence="1">
    <location>
        <begin position="46"/>
        <end position="64"/>
    </location>
</feature>
<evidence type="ECO:0000313" key="3">
    <source>
        <dbReference type="Proteomes" id="UP000240760"/>
    </source>
</evidence>
<name>A0A2T4C5V3_TRILO</name>
<gene>
    <name evidence="2" type="ORF">M440DRAFT_307506</name>
</gene>